<organism evidence="13 14">
    <name type="scientific">Porites lobata</name>
    <dbReference type="NCBI Taxonomy" id="104759"/>
    <lineage>
        <taxon>Eukaryota</taxon>
        <taxon>Metazoa</taxon>
        <taxon>Cnidaria</taxon>
        <taxon>Anthozoa</taxon>
        <taxon>Hexacorallia</taxon>
        <taxon>Scleractinia</taxon>
        <taxon>Fungiina</taxon>
        <taxon>Poritidae</taxon>
        <taxon>Porites</taxon>
    </lineage>
</organism>
<dbReference type="PROSITE" id="PS00237">
    <property type="entry name" value="G_PROTEIN_RECEP_F1_1"/>
    <property type="match status" value="1"/>
</dbReference>
<keyword evidence="8" id="KW-0325">Glycoprotein</keyword>
<gene>
    <name evidence="13" type="ORF">PLOB_00037934</name>
</gene>
<accession>A0ABN8P6E7</accession>
<evidence type="ECO:0000256" key="9">
    <source>
        <dbReference type="ARBA" id="ARBA00023224"/>
    </source>
</evidence>
<evidence type="ECO:0000256" key="8">
    <source>
        <dbReference type="ARBA" id="ARBA00023180"/>
    </source>
</evidence>
<evidence type="ECO:0000256" key="10">
    <source>
        <dbReference type="RuleBase" id="RU000688"/>
    </source>
</evidence>
<feature type="transmembrane region" description="Helical" evidence="11">
    <location>
        <begin position="142"/>
        <end position="159"/>
    </location>
</feature>
<dbReference type="Pfam" id="PF00001">
    <property type="entry name" value="7tm_1"/>
    <property type="match status" value="1"/>
</dbReference>
<evidence type="ECO:0000256" key="3">
    <source>
        <dbReference type="ARBA" id="ARBA00022692"/>
    </source>
</evidence>
<evidence type="ECO:0000313" key="13">
    <source>
        <dbReference type="EMBL" id="CAH3135494.1"/>
    </source>
</evidence>
<comment type="subcellular location">
    <subcellularLocation>
        <location evidence="1">Cell membrane</location>
        <topology evidence="1">Multi-pass membrane protein</topology>
    </subcellularLocation>
</comment>
<keyword evidence="3 10" id="KW-0812">Transmembrane</keyword>
<dbReference type="InterPro" id="IPR017452">
    <property type="entry name" value="GPCR_Rhodpsn_7TM"/>
</dbReference>
<keyword evidence="9 10" id="KW-0807">Transducer</keyword>
<keyword evidence="2" id="KW-1003">Cell membrane</keyword>
<dbReference type="PROSITE" id="PS50262">
    <property type="entry name" value="G_PROTEIN_RECEP_F1_2"/>
    <property type="match status" value="1"/>
</dbReference>
<keyword evidence="6 11" id="KW-0472">Membrane</keyword>
<keyword evidence="14" id="KW-1185">Reference proteome</keyword>
<dbReference type="Proteomes" id="UP001159405">
    <property type="component" value="Unassembled WGS sequence"/>
</dbReference>
<evidence type="ECO:0000256" key="5">
    <source>
        <dbReference type="ARBA" id="ARBA00023040"/>
    </source>
</evidence>
<dbReference type="EMBL" id="CALNXK010000056">
    <property type="protein sequence ID" value="CAH3135494.1"/>
    <property type="molecule type" value="Genomic_DNA"/>
</dbReference>
<evidence type="ECO:0000256" key="6">
    <source>
        <dbReference type="ARBA" id="ARBA00023136"/>
    </source>
</evidence>
<feature type="transmembrane region" description="Helical" evidence="11">
    <location>
        <begin position="171"/>
        <end position="194"/>
    </location>
</feature>
<dbReference type="SMART" id="SM01381">
    <property type="entry name" value="7TM_GPCR_Srsx"/>
    <property type="match status" value="1"/>
</dbReference>
<feature type="transmembrane region" description="Helical" evidence="11">
    <location>
        <begin position="215"/>
        <end position="233"/>
    </location>
</feature>
<name>A0ABN8P6E7_9CNID</name>
<dbReference type="PANTHER" id="PTHR24246">
    <property type="entry name" value="OLFACTORY RECEPTOR AND ADENOSINE RECEPTOR"/>
    <property type="match status" value="1"/>
</dbReference>
<dbReference type="PANTHER" id="PTHR24246:SF27">
    <property type="entry name" value="ADENOSINE RECEPTOR, ISOFORM A"/>
    <property type="match status" value="1"/>
</dbReference>
<feature type="transmembrane region" description="Helical" evidence="11">
    <location>
        <begin position="25"/>
        <end position="48"/>
    </location>
</feature>
<evidence type="ECO:0000256" key="7">
    <source>
        <dbReference type="ARBA" id="ARBA00023170"/>
    </source>
</evidence>
<evidence type="ECO:0000259" key="12">
    <source>
        <dbReference type="PROSITE" id="PS50262"/>
    </source>
</evidence>
<protein>
    <recommendedName>
        <fullName evidence="12">G-protein coupled receptors family 1 profile domain-containing protein</fullName>
    </recommendedName>
</protein>
<dbReference type="Gene3D" id="1.20.1070.10">
    <property type="entry name" value="Rhodopsin 7-helix transmembrane proteins"/>
    <property type="match status" value="1"/>
</dbReference>
<evidence type="ECO:0000256" key="2">
    <source>
        <dbReference type="ARBA" id="ARBA00022475"/>
    </source>
</evidence>
<comment type="caution">
    <text evidence="13">The sequence shown here is derived from an EMBL/GenBank/DDBJ whole genome shotgun (WGS) entry which is preliminary data.</text>
</comment>
<feature type="transmembrane region" description="Helical" evidence="11">
    <location>
        <begin position="60"/>
        <end position="83"/>
    </location>
</feature>
<keyword evidence="5 10" id="KW-0297">G-protein coupled receptor</keyword>
<dbReference type="SUPFAM" id="SSF81321">
    <property type="entry name" value="Family A G protein-coupled receptor-like"/>
    <property type="match status" value="1"/>
</dbReference>
<evidence type="ECO:0000256" key="11">
    <source>
        <dbReference type="SAM" id="Phobius"/>
    </source>
</evidence>
<evidence type="ECO:0000313" key="14">
    <source>
        <dbReference type="Proteomes" id="UP001159405"/>
    </source>
</evidence>
<evidence type="ECO:0000256" key="4">
    <source>
        <dbReference type="ARBA" id="ARBA00022989"/>
    </source>
</evidence>
<sequence>MKIPNKTSAVLYCQDFSPKTIDITVAIVLCSLIAFVGSLGNAITILVIKRAPNLQTICGVLIANLALADLLVTAISIPLMISMLSQDVAPVCSGSTVGVTSMVILRCSITASVLILAAMSMDRCWAICNPITHKLKMSTSKLKAFLGLIWMTSLVFSALELYSRFERLFSLYIRTFGAVTCLLAIVISGIVTFTTVRFKSSKIRQLHDNQSHMKISGLFCLCWVPIITIPVTFPKHYSMWHFWSGLLALSNSAFNPCVYFYRQRNYRHAFKEMVLPMYNGLTR</sequence>
<dbReference type="PRINTS" id="PR00237">
    <property type="entry name" value="GPCRRHODOPSN"/>
</dbReference>
<dbReference type="InterPro" id="IPR000276">
    <property type="entry name" value="GPCR_Rhodpsn"/>
</dbReference>
<dbReference type="CDD" id="cd00637">
    <property type="entry name" value="7tm_classA_rhodopsin-like"/>
    <property type="match status" value="1"/>
</dbReference>
<comment type="similarity">
    <text evidence="10">Belongs to the G-protein coupled receptor 1 family.</text>
</comment>
<keyword evidence="4 11" id="KW-1133">Transmembrane helix</keyword>
<keyword evidence="7 10" id="KW-0675">Receptor</keyword>
<reference evidence="13 14" key="1">
    <citation type="submission" date="2022-05" db="EMBL/GenBank/DDBJ databases">
        <authorList>
            <consortium name="Genoscope - CEA"/>
            <person name="William W."/>
        </authorList>
    </citation>
    <scope>NUCLEOTIDE SEQUENCE [LARGE SCALE GENOMIC DNA]</scope>
</reference>
<feature type="transmembrane region" description="Helical" evidence="11">
    <location>
        <begin position="103"/>
        <end position="121"/>
    </location>
</feature>
<proteinExistence type="inferred from homology"/>
<evidence type="ECO:0000256" key="1">
    <source>
        <dbReference type="ARBA" id="ARBA00004651"/>
    </source>
</evidence>
<feature type="domain" description="G-protein coupled receptors family 1 profile" evidence="12">
    <location>
        <begin position="40"/>
        <end position="259"/>
    </location>
</feature>
<feature type="transmembrane region" description="Helical" evidence="11">
    <location>
        <begin position="239"/>
        <end position="261"/>
    </location>
</feature>